<dbReference type="CDD" id="cd06559">
    <property type="entry name" value="Endonuclease_V"/>
    <property type="match status" value="1"/>
</dbReference>
<feature type="compositionally biased region" description="Low complexity" evidence="6">
    <location>
        <begin position="13"/>
        <end position="23"/>
    </location>
</feature>
<organism evidence="7 8">
    <name type="scientific">Dovyalis caffra</name>
    <dbReference type="NCBI Taxonomy" id="77055"/>
    <lineage>
        <taxon>Eukaryota</taxon>
        <taxon>Viridiplantae</taxon>
        <taxon>Streptophyta</taxon>
        <taxon>Embryophyta</taxon>
        <taxon>Tracheophyta</taxon>
        <taxon>Spermatophyta</taxon>
        <taxon>Magnoliopsida</taxon>
        <taxon>eudicotyledons</taxon>
        <taxon>Gunneridae</taxon>
        <taxon>Pentapetalae</taxon>
        <taxon>rosids</taxon>
        <taxon>fabids</taxon>
        <taxon>Malpighiales</taxon>
        <taxon>Salicaceae</taxon>
        <taxon>Flacourtieae</taxon>
        <taxon>Dovyalis</taxon>
    </lineage>
</organism>
<name>A0AAV1SQ68_9ROSI</name>
<dbReference type="GO" id="GO:0003727">
    <property type="term" value="F:single-stranded RNA binding"/>
    <property type="evidence" value="ECO:0007669"/>
    <property type="project" value="TreeGrafter"/>
</dbReference>
<dbReference type="Gene3D" id="3.30.2170.10">
    <property type="entry name" value="archaeoglobus fulgidus dsm 4304 superfamily"/>
    <property type="match status" value="1"/>
</dbReference>
<gene>
    <name evidence="7" type="ORF">DCAF_LOCUS25210</name>
</gene>
<dbReference type="GO" id="GO:0005730">
    <property type="term" value="C:nucleolus"/>
    <property type="evidence" value="ECO:0007669"/>
    <property type="project" value="TreeGrafter"/>
</dbReference>
<keyword evidence="4" id="KW-0255">Endonuclease</keyword>
<dbReference type="GO" id="GO:0005737">
    <property type="term" value="C:cytoplasm"/>
    <property type="evidence" value="ECO:0007669"/>
    <property type="project" value="UniProtKB-SubCell"/>
</dbReference>
<reference evidence="7 8" key="1">
    <citation type="submission" date="2024-01" db="EMBL/GenBank/DDBJ databases">
        <authorList>
            <person name="Waweru B."/>
        </authorList>
    </citation>
    <scope>NUCLEOTIDE SEQUENCE [LARGE SCALE GENOMIC DNA]</scope>
</reference>
<dbReference type="InterPro" id="IPR007581">
    <property type="entry name" value="Endonuclease-V"/>
</dbReference>
<dbReference type="FunFam" id="3.30.2170.10:FF:000005">
    <property type="entry name" value="Predicted protein"/>
    <property type="match status" value="1"/>
</dbReference>
<evidence type="ECO:0000313" key="7">
    <source>
        <dbReference type="EMBL" id="CAK7354388.1"/>
    </source>
</evidence>
<keyword evidence="3" id="KW-0540">Nuclease</keyword>
<evidence type="ECO:0000256" key="5">
    <source>
        <dbReference type="ARBA" id="ARBA00022801"/>
    </source>
</evidence>
<dbReference type="Pfam" id="PF04493">
    <property type="entry name" value="Endonuclease_5"/>
    <property type="match status" value="2"/>
</dbReference>
<evidence type="ECO:0000256" key="4">
    <source>
        <dbReference type="ARBA" id="ARBA00022759"/>
    </source>
</evidence>
<evidence type="ECO:0000256" key="6">
    <source>
        <dbReference type="SAM" id="MobiDB-lite"/>
    </source>
</evidence>
<sequence length="391" mass="42819">MDGQGQGPSWGEPSSSTPAPASASTIQIQNQWREIQDLLKQRLITEDDFPWKLPTPTSSEEALLKYVGGVDVSYSKELDSAAACGCGSLVVLDLTTLQVVYQDFSILTDFHVPYIPAFLAFREAPILLQLLQKMKNTDNPFYPQLLLVDGNGLLHPRGKLCFLPFSIESSFLRMRCITYSYLSFTGFGLACHLGVLANIPTIGIGKNLHHVDGLTQSGVRQLLQTKDNSVEDFVALKGSSGCIWGAAMTSTKGSLKPIYISVGHRVSLDTAIKIVKMSCKYRVPEPIRQLHHVDGLTQSGVTELIQAKEISAVDGDLSCSTCCSSAPAVSVHLDNMYSSHLMPQVWHCSPSQHLRGLHLDFHFNYSCLQCLRLSIDHQDTAGRTAPGLTPE</sequence>
<proteinExistence type="predicted"/>
<keyword evidence="5" id="KW-0378">Hydrolase</keyword>
<dbReference type="Proteomes" id="UP001314170">
    <property type="component" value="Unassembled WGS sequence"/>
</dbReference>
<keyword evidence="2" id="KW-0963">Cytoplasm</keyword>
<evidence type="ECO:0000256" key="3">
    <source>
        <dbReference type="ARBA" id="ARBA00022722"/>
    </source>
</evidence>
<dbReference type="AlphaFoldDB" id="A0AAV1SQ68"/>
<dbReference type="GO" id="GO:0016891">
    <property type="term" value="F:RNA endonuclease activity producing 5'-phosphomonoesters, hydrolytic mechanism"/>
    <property type="evidence" value="ECO:0007669"/>
    <property type="project" value="TreeGrafter"/>
</dbReference>
<evidence type="ECO:0008006" key="9">
    <source>
        <dbReference type="Google" id="ProtNLM"/>
    </source>
</evidence>
<protein>
    <recommendedName>
        <fullName evidence="9">Endonuclease V</fullName>
    </recommendedName>
</protein>
<comment type="caution">
    <text evidence="7">The sequence shown here is derived from an EMBL/GenBank/DDBJ whole genome shotgun (WGS) entry which is preliminary data.</text>
</comment>
<comment type="subcellular location">
    <subcellularLocation>
        <location evidence="1">Cytoplasm</location>
    </subcellularLocation>
</comment>
<dbReference type="GO" id="GO:0006281">
    <property type="term" value="P:DNA repair"/>
    <property type="evidence" value="ECO:0007669"/>
    <property type="project" value="InterPro"/>
</dbReference>
<evidence type="ECO:0000256" key="1">
    <source>
        <dbReference type="ARBA" id="ARBA00004496"/>
    </source>
</evidence>
<keyword evidence="8" id="KW-1185">Reference proteome</keyword>
<evidence type="ECO:0000256" key="2">
    <source>
        <dbReference type="ARBA" id="ARBA00022490"/>
    </source>
</evidence>
<dbReference type="EMBL" id="CAWUPB010001194">
    <property type="protein sequence ID" value="CAK7354388.1"/>
    <property type="molecule type" value="Genomic_DNA"/>
</dbReference>
<feature type="region of interest" description="Disordered" evidence="6">
    <location>
        <begin position="1"/>
        <end position="23"/>
    </location>
</feature>
<dbReference type="PANTHER" id="PTHR28511:SF1">
    <property type="entry name" value="ENDONUCLEASE V"/>
    <property type="match status" value="1"/>
</dbReference>
<evidence type="ECO:0000313" key="8">
    <source>
        <dbReference type="Proteomes" id="UP001314170"/>
    </source>
</evidence>
<accession>A0AAV1SQ68</accession>
<dbReference type="PANTHER" id="PTHR28511">
    <property type="entry name" value="ENDONUCLEASE V"/>
    <property type="match status" value="1"/>
</dbReference>